<dbReference type="Proteomes" id="UP000030671">
    <property type="component" value="Unassembled WGS sequence"/>
</dbReference>
<evidence type="ECO:0000256" key="2">
    <source>
        <dbReference type="ARBA" id="ARBA00006333"/>
    </source>
</evidence>
<evidence type="ECO:0000256" key="1">
    <source>
        <dbReference type="ARBA" id="ARBA00001946"/>
    </source>
</evidence>
<gene>
    <name evidence="7" type="ORF">HETIRDRAFT_446121</name>
</gene>
<dbReference type="GO" id="GO:0008299">
    <property type="term" value="P:isoprenoid biosynthetic process"/>
    <property type="evidence" value="ECO:0007669"/>
    <property type="project" value="UniProtKB-ARBA"/>
</dbReference>
<dbReference type="STRING" id="747525.W4JX85"/>
<comment type="similarity">
    <text evidence="2 6">Belongs to the terpene synthase family.</text>
</comment>
<dbReference type="SMR" id="W4JX85"/>
<dbReference type="GO" id="GO:0046872">
    <property type="term" value="F:metal ion binding"/>
    <property type="evidence" value="ECO:0007669"/>
    <property type="project" value="UniProtKB-KW"/>
</dbReference>
<organism evidence="7 8">
    <name type="scientific">Heterobasidion irregulare (strain TC 32-1)</name>
    <dbReference type="NCBI Taxonomy" id="747525"/>
    <lineage>
        <taxon>Eukaryota</taxon>
        <taxon>Fungi</taxon>
        <taxon>Dikarya</taxon>
        <taxon>Basidiomycota</taxon>
        <taxon>Agaricomycotina</taxon>
        <taxon>Agaricomycetes</taxon>
        <taxon>Russulales</taxon>
        <taxon>Bondarzewiaceae</taxon>
        <taxon>Heterobasidion</taxon>
        <taxon>Heterobasidion annosum species complex</taxon>
    </lineage>
</organism>
<keyword evidence="8" id="KW-1185">Reference proteome</keyword>
<dbReference type="EC" id="4.2.3.-" evidence="6"/>
<dbReference type="SUPFAM" id="SSF48576">
    <property type="entry name" value="Terpenoid synthases"/>
    <property type="match status" value="1"/>
</dbReference>
<dbReference type="SFLD" id="SFLDS00005">
    <property type="entry name" value="Isoprenoid_Synthase_Type_I"/>
    <property type="match status" value="1"/>
</dbReference>
<dbReference type="RefSeq" id="XP_009550159.1">
    <property type="nucleotide sequence ID" value="XM_009551864.1"/>
</dbReference>
<proteinExistence type="inferred from homology"/>
<dbReference type="EMBL" id="KI925462">
    <property type="protein sequence ID" value="ETW78163.1"/>
    <property type="molecule type" value="Genomic_DNA"/>
</dbReference>
<sequence length="345" mass="39836">MSRKIYIPDTLANWKWPRHLNPHYPEVKKESAAWLASFGAFSPKAQYAFDRCDFNLLASFAYPLATKEHLRTGCDLMNLFFVIDEYSDVAGVDEVQNQADIVMDALRNPHKPRPKGEWIGGEVTRQYWELAIKTASPQSQKRFVETFDTYMQSVVQQAADRTHAYIRDIDSYLEVRRDTIGAKPSFALLELGMDLPDEVINHPVIQDLSIWVIDMLCLGNDIVSYNLEQARGDDSHNIVRIAMNQLKTDVAGAMRWVDEYHKELERKFNENFEKVPKWGEPIDSQVARYVDGLGNWVRANDQWSFESERYFGKRGPEILKSRWVTLMPQERTEDLGPQIVDGSVL</sequence>
<dbReference type="SFLD" id="SFLDG01020">
    <property type="entry name" value="Terpene_Cyclase_Like_2"/>
    <property type="match status" value="1"/>
</dbReference>
<protein>
    <recommendedName>
        <fullName evidence="6">Terpene synthase</fullName>
        <ecNumber evidence="6">4.2.3.-</ecNumber>
    </recommendedName>
</protein>
<keyword evidence="4 6" id="KW-0460">Magnesium</keyword>
<evidence type="ECO:0000256" key="4">
    <source>
        <dbReference type="ARBA" id="ARBA00022842"/>
    </source>
</evidence>
<evidence type="ECO:0000313" key="7">
    <source>
        <dbReference type="EMBL" id="ETW78163.1"/>
    </source>
</evidence>
<dbReference type="HOGENOM" id="CLU_042538_5_0_1"/>
<evidence type="ECO:0000256" key="5">
    <source>
        <dbReference type="ARBA" id="ARBA00023239"/>
    </source>
</evidence>
<name>W4JX85_HETIT</name>
<dbReference type="OrthoDB" id="6486656at2759"/>
<reference evidence="7 8" key="1">
    <citation type="journal article" date="2012" name="New Phytol.">
        <title>Insight into trade-off between wood decay and parasitism from the genome of a fungal forest pathogen.</title>
        <authorList>
            <person name="Olson A."/>
            <person name="Aerts A."/>
            <person name="Asiegbu F."/>
            <person name="Belbahri L."/>
            <person name="Bouzid O."/>
            <person name="Broberg A."/>
            <person name="Canback B."/>
            <person name="Coutinho P.M."/>
            <person name="Cullen D."/>
            <person name="Dalman K."/>
            <person name="Deflorio G."/>
            <person name="van Diepen L.T."/>
            <person name="Dunand C."/>
            <person name="Duplessis S."/>
            <person name="Durling M."/>
            <person name="Gonthier P."/>
            <person name="Grimwood J."/>
            <person name="Fossdal C.G."/>
            <person name="Hansson D."/>
            <person name="Henrissat B."/>
            <person name="Hietala A."/>
            <person name="Himmelstrand K."/>
            <person name="Hoffmeister D."/>
            <person name="Hogberg N."/>
            <person name="James T.Y."/>
            <person name="Karlsson M."/>
            <person name="Kohler A."/>
            <person name="Kues U."/>
            <person name="Lee Y.H."/>
            <person name="Lin Y.C."/>
            <person name="Lind M."/>
            <person name="Lindquist E."/>
            <person name="Lombard V."/>
            <person name="Lucas S."/>
            <person name="Lunden K."/>
            <person name="Morin E."/>
            <person name="Murat C."/>
            <person name="Park J."/>
            <person name="Raffaello T."/>
            <person name="Rouze P."/>
            <person name="Salamov A."/>
            <person name="Schmutz J."/>
            <person name="Solheim H."/>
            <person name="Stahlberg J."/>
            <person name="Velez H."/>
            <person name="de Vries R.P."/>
            <person name="Wiebenga A."/>
            <person name="Woodward S."/>
            <person name="Yakovlev I."/>
            <person name="Garbelotto M."/>
            <person name="Martin F."/>
            <person name="Grigoriev I.V."/>
            <person name="Stenlid J."/>
        </authorList>
    </citation>
    <scope>NUCLEOTIDE SEQUENCE [LARGE SCALE GENOMIC DNA]</scope>
    <source>
        <strain evidence="7 8">TC 32-1</strain>
    </source>
</reference>
<dbReference type="GeneID" id="20675667"/>
<dbReference type="PANTHER" id="PTHR35201:SF4">
    <property type="entry name" value="BETA-PINACENE SYNTHASE-RELATED"/>
    <property type="match status" value="1"/>
</dbReference>
<comment type="cofactor">
    <cofactor evidence="1 6">
        <name>Mg(2+)</name>
        <dbReference type="ChEBI" id="CHEBI:18420"/>
    </cofactor>
</comment>
<dbReference type="InterPro" id="IPR008949">
    <property type="entry name" value="Isoprenoid_synthase_dom_sf"/>
</dbReference>
<dbReference type="Gene3D" id="1.10.600.10">
    <property type="entry name" value="Farnesyl Diphosphate Synthase"/>
    <property type="match status" value="1"/>
</dbReference>
<dbReference type="PANTHER" id="PTHR35201">
    <property type="entry name" value="TERPENE SYNTHASE"/>
    <property type="match status" value="1"/>
</dbReference>
<evidence type="ECO:0000313" key="8">
    <source>
        <dbReference type="Proteomes" id="UP000030671"/>
    </source>
</evidence>
<keyword evidence="5 6" id="KW-0456">Lyase</keyword>
<dbReference type="InParanoid" id="W4JX85"/>
<dbReference type="Pfam" id="PF19086">
    <property type="entry name" value="Terpene_syn_C_2"/>
    <property type="match status" value="1"/>
</dbReference>
<dbReference type="GO" id="GO:0010333">
    <property type="term" value="F:terpene synthase activity"/>
    <property type="evidence" value="ECO:0007669"/>
    <property type="project" value="InterPro"/>
</dbReference>
<dbReference type="KEGG" id="hir:HETIRDRAFT_446121"/>
<evidence type="ECO:0000256" key="3">
    <source>
        <dbReference type="ARBA" id="ARBA00022723"/>
    </source>
</evidence>
<dbReference type="InterPro" id="IPR034686">
    <property type="entry name" value="Terpene_cyclase-like_2"/>
</dbReference>
<evidence type="ECO:0000256" key="6">
    <source>
        <dbReference type="RuleBase" id="RU366034"/>
    </source>
</evidence>
<accession>W4JX85</accession>
<dbReference type="eggNOG" id="ENOG502SJ0F">
    <property type="taxonomic scope" value="Eukaryota"/>
</dbReference>
<keyword evidence="3 6" id="KW-0479">Metal-binding</keyword>
<dbReference type="AlphaFoldDB" id="W4JX85"/>